<name>A0A1H6KFD8_MYCRU</name>
<reference evidence="2" key="1">
    <citation type="submission" date="2016-10" db="EMBL/GenBank/DDBJ databases">
        <authorList>
            <person name="Varghese N."/>
            <person name="Submissions S."/>
        </authorList>
    </citation>
    <scope>NUCLEOTIDE SEQUENCE [LARGE SCALE GENOMIC DNA]</scope>
    <source>
        <strain evidence="2">DSM 45405</strain>
    </source>
</reference>
<proteinExistence type="predicted"/>
<dbReference type="OrthoDB" id="4418218at2"/>
<accession>A0A1H6KFD8</accession>
<dbReference type="AlphaFoldDB" id="A0A1H6KFD8"/>
<protein>
    <submittedName>
        <fullName evidence="1">Uncharacterized protein</fullName>
    </submittedName>
</protein>
<gene>
    <name evidence="1" type="ORF">SAMN04489835_3538</name>
</gene>
<dbReference type="Proteomes" id="UP000182915">
    <property type="component" value="Chromosome I"/>
</dbReference>
<dbReference type="STRING" id="370526.SAMN04489835_3538"/>
<evidence type="ECO:0000313" key="1">
    <source>
        <dbReference type="EMBL" id="SEH74253.1"/>
    </source>
</evidence>
<sequence>MPGFVIEFNRHTGVRRVTEFATAREAMERRLQLEADRTDDNVEIVALISDSVDTLHQTHSRYFTGEELAAI</sequence>
<dbReference type="EMBL" id="LT629971">
    <property type="protein sequence ID" value="SEH74253.1"/>
    <property type="molecule type" value="Genomic_DNA"/>
</dbReference>
<keyword evidence="2" id="KW-1185">Reference proteome</keyword>
<organism evidence="1 2">
    <name type="scientific">Mycolicibacterium rutilum</name>
    <name type="common">Mycobacterium rutilum</name>
    <dbReference type="NCBI Taxonomy" id="370526"/>
    <lineage>
        <taxon>Bacteria</taxon>
        <taxon>Bacillati</taxon>
        <taxon>Actinomycetota</taxon>
        <taxon>Actinomycetes</taxon>
        <taxon>Mycobacteriales</taxon>
        <taxon>Mycobacteriaceae</taxon>
        <taxon>Mycolicibacterium</taxon>
    </lineage>
</organism>
<evidence type="ECO:0000313" key="2">
    <source>
        <dbReference type="Proteomes" id="UP000182915"/>
    </source>
</evidence>